<keyword evidence="4" id="KW-0274">FAD</keyword>
<dbReference type="STRING" id="452652.KSE_12570"/>
<dbReference type="Pfam" id="PF01756">
    <property type="entry name" value="ACOX"/>
    <property type="match status" value="1"/>
</dbReference>
<evidence type="ECO:0000256" key="1">
    <source>
        <dbReference type="ARBA" id="ARBA00001974"/>
    </source>
</evidence>
<dbReference type="GO" id="GO:0055088">
    <property type="term" value="P:lipid homeostasis"/>
    <property type="evidence" value="ECO:0007669"/>
    <property type="project" value="TreeGrafter"/>
</dbReference>
<dbReference type="Pfam" id="PF22924">
    <property type="entry name" value="ACOX_C_alpha1"/>
    <property type="match status" value="1"/>
</dbReference>
<evidence type="ECO:0000313" key="9">
    <source>
        <dbReference type="Proteomes" id="UP000007076"/>
    </source>
</evidence>
<evidence type="ECO:0000256" key="5">
    <source>
        <dbReference type="ARBA" id="ARBA00023002"/>
    </source>
</evidence>
<dbReference type="Proteomes" id="UP000007076">
    <property type="component" value="Chromosome"/>
</dbReference>
<dbReference type="KEGG" id="ksk:KSE_12570"/>
<dbReference type="SUPFAM" id="SSF56645">
    <property type="entry name" value="Acyl-CoA dehydrogenase NM domain-like"/>
    <property type="match status" value="1"/>
</dbReference>
<proteinExistence type="inferred from homology"/>
<keyword evidence="3" id="KW-0285">Flavoprotein</keyword>
<dbReference type="GO" id="GO:0005504">
    <property type="term" value="F:fatty acid binding"/>
    <property type="evidence" value="ECO:0007669"/>
    <property type="project" value="TreeGrafter"/>
</dbReference>
<comment type="cofactor">
    <cofactor evidence="1">
        <name>FAD</name>
        <dbReference type="ChEBI" id="CHEBI:57692"/>
    </cofactor>
</comment>
<dbReference type="InterPro" id="IPR055060">
    <property type="entry name" value="ACOX_C_alpha1"/>
</dbReference>
<dbReference type="SUPFAM" id="SSF47203">
    <property type="entry name" value="Acyl-CoA dehydrogenase C-terminal domain-like"/>
    <property type="match status" value="2"/>
</dbReference>
<dbReference type="HOGENOM" id="CLU_014629_5_0_11"/>
<feature type="domain" description="Acyl-CoA oxidase C-terminal" evidence="6">
    <location>
        <begin position="495"/>
        <end position="598"/>
    </location>
</feature>
<dbReference type="EMBL" id="AP010968">
    <property type="protein sequence ID" value="BAJ27090.1"/>
    <property type="molecule type" value="Genomic_DNA"/>
</dbReference>
<gene>
    <name evidence="8" type="ordered locus">KSE_12570</name>
</gene>
<dbReference type="Gene3D" id="1.20.140.10">
    <property type="entry name" value="Butyryl-CoA Dehydrogenase, subunit A, domain 3"/>
    <property type="match status" value="2"/>
</dbReference>
<keyword evidence="5" id="KW-0560">Oxidoreductase</keyword>
<dbReference type="InterPro" id="IPR046373">
    <property type="entry name" value="Acyl-CoA_Oxase/DH_mid-dom_sf"/>
</dbReference>
<dbReference type="eggNOG" id="COG1960">
    <property type="taxonomic scope" value="Bacteria"/>
</dbReference>
<name>E4N7A9_KITSK</name>
<reference evidence="8 9" key="1">
    <citation type="journal article" date="2010" name="DNA Res.">
        <title>Genome sequence of Kitasatospora setae NBRC 14216T: an evolutionary snapshot of the family Streptomycetaceae.</title>
        <authorList>
            <person name="Ichikawa N."/>
            <person name="Oguchi A."/>
            <person name="Ikeda H."/>
            <person name="Ishikawa J."/>
            <person name="Kitani S."/>
            <person name="Watanabe Y."/>
            <person name="Nakamura S."/>
            <person name="Katano Y."/>
            <person name="Kishi E."/>
            <person name="Sasagawa M."/>
            <person name="Ankai A."/>
            <person name="Fukui S."/>
            <person name="Hashimoto Y."/>
            <person name="Kamata S."/>
            <person name="Otoguro M."/>
            <person name="Tanikawa S."/>
            <person name="Nihira T."/>
            <person name="Horinouchi S."/>
            <person name="Ohnishi Y."/>
            <person name="Hayakawa M."/>
            <person name="Kuzuyama T."/>
            <person name="Arisawa A."/>
            <person name="Nomoto F."/>
            <person name="Miura H."/>
            <person name="Takahashi Y."/>
            <person name="Fujita N."/>
        </authorList>
    </citation>
    <scope>NUCLEOTIDE SEQUENCE [LARGE SCALE GENOMIC DNA]</scope>
    <source>
        <strain evidence="9">ATCC 33774 / DSM 43861 / JCM 3304 / KCC A-0304 / NBRC 14216 / KM-6054</strain>
    </source>
</reference>
<evidence type="ECO:0000256" key="2">
    <source>
        <dbReference type="ARBA" id="ARBA00006288"/>
    </source>
</evidence>
<dbReference type="InterPro" id="IPR002655">
    <property type="entry name" value="Acyl-CoA_oxidase_C"/>
</dbReference>
<protein>
    <submittedName>
        <fullName evidence="8">Putative acyl-CoA oxidase</fullName>
    </submittedName>
</protein>
<evidence type="ECO:0000256" key="3">
    <source>
        <dbReference type="ARBA" id="ARBA00022630"/>
    </source>
</evidence>
<dbReference type="InterPro" id="IPR009100">
    <property type="entry name" value="AcylCoA_DH/oxidase_NM_dom_sf"/>
</dbReference>
<evidence type="ECO:0000259" key="6">
    <source>
        <dbReference type="Pfam" id="PF01756"/>
    </source>
</evidence>
<evidence type="ECO:0000256" key="4">
    <source>
        <dbReference type="ARBA" id="ARBA00022827"/>
    </source>
</evidence>
<dbReference type="RefSeq" id="WP_014134408.1">
    <property type="nucleotide sequence ID" value="NC_016109.1"/>
</dbReference>
<sequence>MSITPLSTSPLDPAALAEALFRDGPDGDYPHQHWRKVVADELFRHDPAARTADRHRHAYDRLRAVNGQLPSPADWFAADPRALAALHEWLALVDGAAATVAGIHYNLFLGSLLDDRVSPPRDLAPYTALERIGTFLCTERAHGNDAAALETTARYDRERDGFVLHTPHPGAAKYMPNTSPAGGPKSAVVAARLLVDDTDHGVFLFLVPLSDERGTRPGITVTALPERIGSPVDHCVTAFDRVRLPRTALLQGPHGRLRPDGTLDSAVGSPRKRFLHAIRRVTAGKLCMSASTLGGCRAALATAVRYAHLRHVSGPVAGQRVPLAAHRSHHARLLACVAAAYAMTFLHRAATERWITHHPAERPAAERLVAVAKGWITWRARDIVTESRERCGARGLFPVNGLAEYAANVDGAITAEGDNLAIWCKAGAEMIFGHDLAAQPPLATGRESTTDPAFLRRALTAAELHWHLAARQDLRATGDGDGSGSGSGAGDGLGRWNHASDAALALVEAHTVGLAADAFAAARAGTADPAARDALAALEALFLLGEVEARGGLLLARGALTAAQVTALPRARRELTARLAPHLPALTDAFGIPEEHLAALPMLAGA</sequence>
<dbReference type="GO" id="GO:0003997">
    <property type="term" value="F:acyl-CoA oxidase activity"/>
    <property type="evidence" value="ECO:0007669"/>
    <property type="project" value="InterPro"/>
</dbReference>
<dbReference type="PANTHER" id="PTHR10909">
    <property type="entry name" value="ELECTRON TRANSPORT OXIDOREDUCTASE"/>
    <property type="match status" value="1"/>
</dbReference>
<dbReference type="Gene3D" id="2.40.110.10">
    <property type="entry name" value="Butyryl-CoA Dehydrogenase, subunit A, domain 2"/>
    <property type="match status" value="1"/>
</dbReference>
<feature type="domain" description="Acyl-CoA oxidase C-alpha1" evidence="7">
    <location>
        <begin position="286"/>
        <end position="425"/>
    </location>
</feature>
<evidence type="ECO:0000313" key="8">
    <source>
        <dbReference type="EMBL" id="BAJ27090.1"/>
    </source>
</evidence>
<keyword evidence="9" id="KW-1185">Reference proteome</keyword>
<accession>E4N7A9</accession>
<dbReference type="InterPro" id="IPR012258">
    <property type="entry name" value="Acyl-CoA_oxidase"/>
</dbReference>
<comment type="similarity">
    <text evidence="2">Belongs to the acyl-CoA oxidase family.</text>
</comment>
<evidence type="ECO:0000259" key="7">
    <source>
        <dbReference type="Pfam" id="PF22924"/>
    </source>
</evidence>
<dbReference type="AlphaFoldDB" id="E4N7A9"/>
<organism evidence="8 9">
    <name type="scientific">Kitasatospora setae (strain ATCC 33774 / DSM 43861 / JCM 3304 / KCC A-0304 / NBRC 14216 / KM-6054)</name>
    <name type="common">Streptomyces setae</name>
    <dbReference type="NCBI Taxonomy" id="452652"/>
    <lineage>
        <taxon>Bacteria</taxon>
        <taxon>Bacillati</taxon>
        <taxon>Actinomycetota</taxon>
        <taxon>Actinomycetes</taxon>
        <taxon>Kitasatosporales</taxon>
        <taxon>Streptomycetaceae</taxon>
        <taxon>Kitasatospora</taxon>
    </lineage>
</organism>
<dbReference type="GO" id="GO:0033540">
    <property type="term" value="P:fatty acid beta-oxidation using acyl-CoA oxidase"/>
    <property type="evidence" value="ECO:0007669"/>
    <property type="project" value="TreeGrafter"/>
</dbReference>
<dbReference type="GO" id="GO:0071949">
    <property type="term" value="F:FAD binding"/>
    <property type="evidence" value="ECO:0007669"/>
    <property type="project" value="InterPro"/>
</dbReference>
<dbReference type="PATRIC" id="fig|452652.3.peg.1255"/>
<dbReference type="PANTHER" id="PTHR10909:SF382">
    <property type="entry name" value="ACYL-COENZYME A OXIDASE"/>
    <property type="match status" value="1"/>
</dbReference>
<dbReference type="InterPro" id="IPR036250">
    <property type="entry name" value="AcylCo_DH-like_C"/>
</dbReference>
<dbReference type="PIRSF" id="PIRSF000168">
    <property type="entry name" value="Acyl-CoA_oxidase"/>
    <property type="match status" value="1"/>
</dbReference>